<proteinExistence type="predicted"/>
<dbReference type="Gene3D" id="3.90.1300.10">
    <property type="entry name" value="Amidase signature (AS) domain"/>
    <property type="match status" value="1"/>
</dbReference>
<name>A0A437QIP1_9PROT</name>
<accession>A0A437QIP1</accession>
<dbReference type="PROSITE" id="PS00571">
    <property type="entry name" value="AMIDASES"/>
    <property type="match status" value="1"/>
</dbReference>
<dbReference type="InterPro" id="IPR023631">
    <property type="entry name" value="Amidase_dom"/>
</dbReference>
<evidence type="ECO:0000259" key="1">
    <source>
        <dbReference type="Pfam" id="PF01425"/>
    </source>
</evidence>
<dbReference type="Pfam" id="PF01425">
    <property type="entry name" value="Amidase"/>
    <property type="match status" value="1"/>
</dbReference>
<sequence>MAYRAGSLRPSEATRRYLDRIAKHDPAVGAYQAIWAEKAMQAAEAADKAFAAGSVIGPFHGIPFGLKDIFDVEGTVTTFGSKAMADRVSPGTGTMVKRLLGAGGIVLGKTKTVECAFGGWGTNQLMGTPYNPWDMDTHRVPGGSSSGSAAAVASRLAAGAIGSDTGGSVRVPAAFCGLVGLKVTAEQLPLDGIMPLSQTLDTPGPIVQTVRDAVILYEVMLGREGWAMEQDAAKSDGLYGQLDKGVKGLTLGVMNAAERAVCTSDMLEAYDMAAERLKALGAEIKVFDAPFGYGDLAAMNGMIIAVEGYQNHGAYYDDPAAPMDEDVRARMMGGKSLPAWEYVRSLEKRKDMKARFAHAMKGFDALLTPGTPDVACPVEDADQTTTPGYFSRPFNFLEMCGMTLPISLDPQGLPTSMQVVGRGHDEAMVLRIGAALEHDLPPIGRPAFS</sequence>
<organism evidence="2 3">
    <name type="scientific">Hwanghaeella grinnelliae</name>
    <dbReference type="NCBI Taxonomy" id="2500179"/>
    <lineage>
        <taxon>Bacteria</taxon>
        <taxon>Pseudomonadati</taxon>
        <taxon>Pseudomonadota</taxon>
        <taxon>Alphaproteobacteria</taxon>
        <taxon>Rhodospirillales</taxon>
        <taxon>Rhodospirillaceae</taxon>
        <taxon>Hwanghaeella</taxon>
    </lineage>
</organism>
<feature type="domain" description="Amidase" evidence="1">
    <location>
        <begin position="12"/>
        <end position="430"/>
    </location>
</feature>
<dbReference type="PANTHER" id="PTHR11895">
    <property type="entry name" value="TRANSAMIDASE"/>
    <property type="match status" value="1"/>
</dbReference>
<dbReference type="InterPro" id="IPR020556">
    <property type="entry name" value="Amidase_CS"/>
</dbReference>
<dbReference type="SUPFAM" id="SSF75304">
    <property type="entry name" value="Amidase signature (AS) enzymes"/>
    <property type="match status" value="1"/>
</dbReference>
<dbReference type="AlphaFoldDB" id="A0A437QIP1"/>
<reference evidence="3" key="1">
    <citation type="submission" date="2019-01" db="EMBL/GenBank/DDBJ databases">
        <title>Gri0909 isolated from a small marine red alga.</title>
        <authorList>
            <person name="Kim J."/>
            <person name="Jeong S.E."/>
            <person name="Jeon C.O."/>
        </authorList>
    </citation>
    <scope>NUCLEOTIDE SEQUENCE [LARGE SCALE GENOMIC DNA]</scope>
    <source>
        <strain evidence="3">Gri0909</strain>
    </source>
</reference>
<gene>
    <name evidence="2" type="ORF">EOI86_24235</name>
</gene>
<dbReference type="PANTHER" id="PTHR11895:SF176">
    <property type="entry name" value="AMIDASE AMID-RELATED"/>
    <property type="match status" value="1"/>
</dbReference>
<dbReference type="Proteomes" id="UP000287447">
    <property type="component" value="Unassembled WGS sequence"/>
</dbReference>
<dbReference type="EMBL" id="SADE01000004">
    <property type="protein sequence ID" value="RVU34296.1"/>
    <property type="molecule type" value="Genomic_DNA"/>
</dbReference>
<keyword evidence="3" id="KW-1185">Reference proteome</keyword>
<protein>
    <submittedName>
        <fullName evidence="2">Amidase</fullName>
    </submittedName>
</protein>
<evidence type="ECO:0000313" key="2">
    <source>
        <dbReference type="EMBL" id="RVU34296.1"/>
    </source>
</evidence>
<evidence type="ECO:0000313" key="3">
    <source>
        <dbReference type="Proteomes" id="UP000287447"/>
    </source>
</evidence>
<dbReference type="OrthoDB" id="9811471at2"/>
<comment type="caution">
    <text evidence="2">The sequence shown here is derived from an EMBL/GenBank/DDBJ whole genome shotgun (WGS) entry which is preliminary data.</text>
</comment>
<dbReference type="InterPro" id="IPR036928">
    <property type="entry name" value="AS_sf"/>
</dbReference>
<dbReference type="InterPro" id="IPR000120">
    <property type="entry name" value="Amidase"/>
</dbReference>
<dbReference type="GO" id="GO:0003824">
    <property type="term" value="F:catalytic activity"/>
    <property type="evidence" value="ECO:0007669"/>
    <property type="project" value="InterPro"/>
</dbReference>